<evidence type="ECO:0000313" key="3">
    <source>
        <dbReference type="Proteomes" id="UP001162131"/>
    </source>
</evidence>
<dbReference type="Proteomes" id="UP001162131">
    <property type="component" value="Unassembled WGS sequence"/>
</dbReference>
<keyword evidence="3" id="KW-1185">Reference proteome</keyword>
<dbReference type="EMBL" id="CAJZBQ010000012">
    <property type="protein sequence ID" value="CAG9314320.1"/>
    <property type="molecule type" value="Genomic_DNA"/>
</dbReference>
<evidence type="ECO:0008006" key="4">
    <source>
        <dbReference type="Google" id="ProtNLM"/>
    </source>
</evidence>
<sequence>MESRLKKPSQENFNAKAKQVVSRFNSKIGHIASKSMLDKLPKAQSSFHSNLSQTNSNHPHPTAIPSYPRIQKLSVSQSFKQKPKTLQTVRSTSQESKPSLKLNLKEILTKKVNENLKSDRNGYIKPIPKPAAHNKAMSLESSFSGQTSKRCKTSREFLDTLKEDKENFDENSSRSVLSIISKEKLLKSPNIQALCKNSFEMSLDDLEAKLTCFYKSLPQ</sequence>
<gene>
    <name evidence="2" type="ORF">BSTOLATCC_MIC11331</name>
</gene>
<dbReference type="AlphaFoldDB" id="A0AAU9IRE4"/>
<reference evidence="2" key="1">
    <citation type="submission" date="2021-09" db="EMBL/GenBank/DDBJ databases">
        <authorList>
            <consortium name="AG Swart"/>
            <person name="Singh M."/>
            <person name="Singh A."/>
            <person name="Seah K."/>
            <person name="Emmerich C."/>
        </authorList>
    </citation>
    <scope>NUCLEOTIDE SEQUENCE</scope>
    <source>
        <strain evidence="2">ATCC30299</strain>
    </source>
</reference>
<organism evidence="2 3">
    <name type="scientific">Blepharisma stoltei</name>
    <dbReference type="NCBI Taxonomy" id="1481888"/>
    <lineage>
        <taxon>Eukaryota</taxon>
        <taxon>Sar</taxon>
        <taxon>Alveolata</taxon>
        <taxon>Ciliophora</taxon>
        <taxon>Postciliodesmatophora</taxon>
        <taxon>Heterotrichea</taxon>
        <taxon>Heterotrichida</taxon>
        <taxon>Blepharismidae</taxon>
        <taxon>Blepharisma</taxon>
    </lineage>
</organism>
<evidence type="ECO:0000313" key="2">
    <source>
        <dbReference type="EMBL" id="CAG9314320.1"/>
    </source>
</evidence>
<accession>A0AAU9IRE4</accession>
<comment type="caution">
    <text evidence="2">The sequence shown here is derived from an EMBL/GenBank/DDBJ whole genome shotgun (WGS) entry which is preliminary data.</text>
</comment>
<feature type="region of interest" description="Disordered" evidence="1">
    <location>
        <begin position="39"/>
        <end position="64"/>
    </location>
</feature>
<name>A0AAU9IRE4_9CILI</name>
<protein>
    <recommendedName>
        <fullName evidence="4">Exophilin 5</fullName>
    </recommendedName>
</protein>
<proteinExistence type="predicted"/>
<evidence type="ECO:0000256" key="1">
    <source>
        <dbReference type="SAM" id="MobiDB-lite"/>
    </source>
</evidence>
<feature type="compositionally biased region" description="Polar residues" evidence="1">
    <location>
        <begin position="43"/>
        <end position="59"/>
    </location>
</feature>